<dbReference type="InterPro" id="IPR036259">
    <property type="entry name" value="MFS_trans_sf"/>
</dbReference>
<feature type="transmembrane region" description="Helical" evidence="7">
    <location>
        <begin position="328"/>
        <end position="348"/>
    </location>
</feature>
<organism evidence="9 10">
    <name type="scientific">Nocardiopsis changdeensis</name>
    <dbReference type="NCBI Taxonomy" id="2831969"/>
    <lineage>
        <taxon>Bacteria</taxon>
        <taxon>Bacillati</taxon>
        <taxon>Actinomycetota</taxon>
        <taxon>Actinomycetes</taxon>
        <taxon>Streptosporangiales</taxon>
        <taxon>Nocardiopsidaceae</taxon>
        <taxon>Nocardiopsis</taxon>
    </lineage>
</organism>
<reference evidence="9 10" key="1">
    <citation type="submission" date="2021-05" db="EMBL/GenBank/DDBJ databases">
        <title>Direct Submission.</title>
        <authorList>
            <person name="Li K."/>
            <person name="Gao J."/>
        </authorList>
    </citation>
    <scope>NUCLEOTIDE SEQUENCE [LARGE SCALE GENOMIC DNA]</scope>
    <source>
        <strain evidence="9 10">Mg02</strain>
    </source>
</reference>
<evidence type="ECO:0000256" key="2">
    <source>
        <dbReference type="ARBA" id="ARBA00022448"/>
    </source>
</evidence>
<evidence type="ECO:0000313" key="9">
    <source>
        <dbReference type="EMBL" id="QUX23114.1"/>
    </source>
</evidence>
<dbReference type="CDD" id="cd06174">
    <property type="entry name" value="MFS"/>
    <property type="match status" value="1"/>
</dbReference>
<accession>A0ABX8BPC6</accession>
<dbReference type="InterPro" id="IPR020846">
    <property type="entry name" value="MFS_dom"/>
</dbReference>
<gene>
    <name evidence="9" type="ORF">KGD84_01535</name>
</gene>
<dbReference type="RefSeq" id="WP_220564342.1">
    <property type="nucleotide sequence ID" value="NZ_CP074133.1"/>
</dbReference>
<dbReference type="SUPFAM" id="SSF103473">
    <property type="entry name" value="MFS general substrate transporter"/>
    <property type="match status" value="1"/>
</dbReference>
<keyword evidence="3 7" id="KW-0812">Transmembrane</keyword>
<keyword evidence="10" id="KW-1185">Reference proteome</keyword>
<evidence type="ECO:0000256" key="4">
    <source>
        <dbReference type="ARBA" id="ARBA00022989"/>
    </source>
</evidence>
<dbReference type="InterPro" id="IPR011701">
    <property type="entry name" value="MFS"/>
</dbReference>
<feature type="transmembrane region" description="Helical" evidence="7">
    <location>
        <begin position="302"/>
        <end position="322"/>
    </location>
</feature>
<feature type="transmembrane region" description="Helical" evidence="7">
    <location>
        <begin position="94"/>
        <end position="113"/>
    </location>
</feature>
<feature type="transmembrane region" description="Helical" evidence="7">
    <location>
        <begin position="273"/>
        <end position="295"/>
    </location>
</feature>
<dbReference type="Gene3D" id="1.20.1250.20">
    <property type="entry name" value="MFS general substrate transporter like domains"/>
    <property type="match status" value="1"/>
</dbReference>
<sequence length="424" mass="43136">MTQTQTSGDRTKETTVPAEPSGGARAWVVWGVAVIGYFLAMVHRNGLGVAALEAQARFDVGPAVLSLLPMLQLLVYVLLQVPTGLLADRLGPRFTLVIGMVAMAIGSCLFALAPGIEAAIAGRFLIGLGDALVFLNVIRLAALWFPRSRYALVSGLTGVVGGTGQVASAAPLAWALGGVGWVAAFLTTTGLTLLVALLVLAVVRDRPEGAAGHSTVIDPIPVWAALKEALSARGPRIGMAHHAAIMAPFTMMMVLWGYPFLVTGLGLAEGTAALTLTALAAGALWTAPLVGVLVGRRPALRGGLALTLVSVIGLGLVLLVAWPGGVPTGVGLAVMAVCAVGQTLAPTISFDYARDGIPAGRTGVASGLVNMSGFTTAVACTVAAGAILQALPPGPDAFRLAFLPICATTLLSGGVLAALVLRRR</sequence>
<evidence type="ECO:0000256" key="3">
    <source>
        <dbReference type="ARBA" id="ARBA00022692"/>
    </source>
</evidence>
<dbReference type="PANTHER" id="PTHR42718:SF9">
    <property type="entry name" value="MAJOR FACILITATOR SUPERFAMILY MULTIDRUG TRANSPORTER MFSC"/>
    <property type="match status" value="1"/>
</dbReference>
<evidence type="ECO:0000256" key="5">
    <source>
        <dbReference type="ARBA" id="ARBA00023136"/>
    </source>
</evidence>
<dbReference type="EMBL" id="CP074133">
    <property type="protein sequence ID" value="QUX23114.1"/>
    <property type="molecule type" value="Genomic_DNA"/>
</dbReference>
<evidence type="ECO:0000256" key="7">
    <source>
        <dbReference type="SAM" id="Phobius"/>
    </source>
</evidence>
<keyword evidence="4 7" id="KW-1133">Transmembrane helix</keyword>
<evidence type="ECO:0000256" key="6">
    <source>
        <dbReference type="SAM" id="MobiDB-lite"/>
    </source>
</evidence>
<feature type="transmembrane region" description="Helical" evidence="7">
    <location>
        <begin position="119"/>
        <end position="138"/>
    </location>
</feature>
<feature type="transmembrane region" description="Helical" evidence="7">
    <location>
        <begin position="243"/>
        <end position="261"/>
    </location>
</feature>
<evidence type="ECO:0000256" key="1">
    <source>
        <dbReference type="ARBA" id="ARBA00004651"/>
    </source>
</evidence>
<protein>
    <submittedName>
        <fullName evidence="9">MFS transporter</fullName>
    </submittedName>
</protein>
<keyword evidence="2" id="KW-0813">Transport</keyword>
<evidence type="ECO:0000259" key="8">
    <source>
        <dbReference type="PROSITE" id="PS50850"/>
    </source>
</evidence>
<name>A0ABX8BPC6_9ACTN</name>
<dbReference type="PROSITE" id="PS50850">
    <property type="entry name" value="MFS"/>
    <property type="match status" value="1"/>
</dbReference>
<dbReference type="Proteomes" id="UP000676079">
    <property type="component" value="Chromosome"/>
</dbReference>
<comment type="subcellular location">
    <subcellularLocation>
        <location evidence="1">Cell membrane</location>
        <topology evidence="1">Multi-pass membrane protein</topology>
    </subcellularLocation>
</comment>
<feature type="domain" description="Major facilitator superfamily (MFS) profile" evidence="8">
    <location>
        <begin position="29"/>
        <end position="424"/>
    </location>
</feature>
<feature type="transmembrane region" description="Helical" evidence="7">
    <location>
        <begin position="150"/>
        <end position="174"/>
    </location>
</feature>
<feature type="transmembrane region" description="Helical" evidence="7">
    <location>
        <begin position="368"/>
        <end position="391"/>
    </location>
</feature>
<proteinExistence type="predicted"/>
<feature type="region of interest" description="Disordered" evidence="6">
    <location>
        <begin position="1"/>
        <end position="20"/>
    </location>
</feature>
<keyword evidence="5 7" id="KW-0472">Membrane</keyword>
<feature type="transmembrane region" description="Helical" evidence="7">
    <location>
        <begin position="180"/>
        <end position="203"/>
    </location>
</feature>
<dbReference type="PANTHER" id="PTHR42718">
    <property type="entry name" value="MAJOR FACILITATOR SUPERFAMILY MULTIDRUG TRANSPORTER MFSC"/>
    <property type="match status" value="1"/>
</dbReference>
<feature type="transmembrane region" description="Helical" evidence="7">
    <location>
        <begin position="26"/>
        <end position="43"/>
    </location>
</feature>
<dbReference type="Pfam" id="PF07690">
    <property type="entry name" value="MFS_1"/>
    <property type="match status" value="1"/>
</dbReference>
<evidence type="ECO:0000313" key="10">
    <source>
        <dbReference type="Proteomes" id="UP000676079"/>
    </source>
</evidence>
<feature type="transmembrane region" description="Helical" evidence="7">
    <location>
        <begin position="63"/>
        <end position="87"/>
    </location>
</feature>
<feature type="transmembrane region" description="Helical" evidence="7">
    <location>
        <begin position="397"/>
        <end position="421"/>
    </location>
</feature>